<dbReference type="InterPro" id="IPR011006">
    <property type="entry name" value="CheY-like_superfamily"/>
</dbReference>
<feature type="domain" description="Response regulatory" evidence="12">
    <location>
        <begin position="3"/>
        <end position="120"/>
    </location>
</feature>
<keyword evidence="7" id="KW-0238">DNA-binding</keyword>
<comment type="caution">
    <text evidence="13">The sequence shown here is derived from an EMBL/GenBank/DDBJ whole genome shotgun (WGS) entry which is preliminary data.</text>
</comment>
<reference evidence="13 14" key="1">
    <citation type="submission" date="2020-08" db="EMBL/GenBank/DDBJ databases">
        <title>Genome public.</title>
        <authorList>
            <person name="Liu C."/>
            <person name="Sun Q."/>
        </authorList>
    </citation>
    <scope>NUCLEOTIDE SEQUENCE [LARGE SCALE GENOMIC DNA]</scope>
    <source>
        <strain evidence="13 14">NSJ-46</strain>
    </source>
</reference>
<evidence type="ECO:0000256" key="5">
    <source>
        <dbReference type="ARBA" id="ARBA00023012"/>
    </source>
</evidence>
<evidence type="ECO:0000259" key="11">
    <source>
        <dbReference type="PROSITE" id="PS01124"/>
    </source>
</evidence>
<dbReference type="SMART" id="SM00342">
    <property type="entry name" value="HTH_ARAC"/>
    <property type="match status" value="1"/>
</dbReference>
<gene>
    <name evidence="13" type="ORF">H8716_09020</name>
</gene>
<evidence type="ECO:0000256" key="7">
    <source>
        <dbReference type="ARBA" id="ARBA00023125"/>
    </source>
</evidence>
<dbReference type="EMBL" id="JACRSZ010000008">
    <property type="protein sequence ID" value="MBC8573223.1"/>
    <property type="molecule type" value="Genomic_DNA"/>
</dbReference>
<dbReference type="SMART" id="SM00448">
    <property type="entry name" value="REC"/>
    <property type="match status" value="1"/>
</dbReference>
<feature type="domain" description="HTH araC/xylS-type" evidence="11">
    <location>
        <begin position="431"/>
        <end position="529"/>
    </location>
</feature>
<dbReference type="Pfam" id="PF00072">
    <property type="entry name" value="Response_reg"/>
    <property type="match status" value="1"/>
</dbReference>
<evidence type="ECO:0000256" key="9">
    <source>
        <dbReference type="ARBA" id="ARBA00024867"/>
    </source>
</evidence>
<comment type="function">
    <text evidence="9">May play the central regulatory role in sporulation. It may be an element of the effector pathway responsible for the activation of sporulation genes in response to nutritional stress. Spo0A may act in concert with spo0H (a sigma factor) to control the expression of some genes that are critical to the sporulation process.</text>
</comment>
<dbReference type="SUPFAM" id="SSF52172">
    <property type="entry name" value="CheY-like"/>
    <property type="match status" value="1"/>
</dbReference>
<evidence type="ECO:0000256" key="1">
    <source>
        <dbReference type="ARBA" id="ARBA00004496"/>
    </source>
</evidence>
<keyword evidence="4 10" id="KW-0597">Phosphoprotein</keyword>
<dbReference type="PANTHER" id="PTHR42713">
    <property type="entry name" value="HISTIDINE KINASE-RELATED"/>
    <property type="match status" value="1"/>
</dbReference>
<dbReference type="InterPro" id="IPR001789">
    <property type="entry name" value="Sig_transdc_resp-reg_receiver"/>
</dbReference>
<name>A0ABR7NBX8_9FIRM</name>
<dbReference type="Pfam" id="PF12833">
    <property type="entry name" value="HTH_18"/>
    <property type="match status" value="1"/>
</dbReference>
<dbReference type="InterPro" id="IPR018060">
    <property type="entry name" value="HTH_AraC"/>
</dbReference>
<dbReference type="RefSeq" id="WP_249308291.1">
    <property type="nucleotide sequence ID" value="NZ_JACRSZ010000008.1"/>
</dbReference>
<evidence type="ECO:0000256" key="6">
    <source>
        <dbReference type="ARBA" id="ARBA00023015"/>
    </source>
</evidence>
<dbReference type="PROSITE" id="PS00041">
    <property type="entry name" value="HTH_ARAC_FAMILY_1"/>
    <property type="match status" value="1"/>
</dbReference>
<dbReference type="Gene3D" id="3.40.50.2300">
    <property type="match status" value="1"/>
</dbReference>
<proteinExistence type="predicted"/>
<keyword evidence="8" id="KW-0804">Transcription</keyword>
<dbReference type="PROSITE" id="PS01124">
    <property type="entry name" value="HTH_ARAC_FAMILY_2"/>
    <property type="match status" value="1"/>
</dbReference>
<evidence type="ECO:0000256" key="2">
    <source>
        <dbReference type="ARBA" id="ARBA00018672"/>
    </source>
</evidence>
<dbReference type="InterPro" id="IPR051552">
    <property type="entry name" value="HptR"/>
</dbReference>
<dbReference type="PANTHER" id="PTHR42713:SF3">
    <property type="entry name" value="TRANSCRIPTIONAL REGULATORY PROTEIN HPTR"/>
    <property type="match status" value="1"/>
</dbReference>
<keyword evidence="3" id="KW-0963">Cytoplasm</keyword>
<evidence type="ECO:0000256" key="10">
    <source>
        <dbReference type="PROSITE-ProRule" id="PRU00169"/>
    </source>
</evidence>
<accession>A0ABR7NBX8</accession>
<dbReference type="PRINTS" id="PR00032">
    <property type="entry name" value="HTHARAC"/>
</dbReference>
<feature type="modified residue" description="4-aspartylphosphate" evidence="10">
    <location>
        <position position="55"/>
    </location>
</feature>
<dbReference type="InterPro" id="IPR018062">
    <property type="entry name" value="HTH_AraC-typ_CS"/>
</dbReference>
<evidence type="ECO:0000256" key="3">
    <source>
        <dbReference type="ARBA" id="ARBA00022490"/>
    </source>
</evidence>
<dbReference type="PROSITE" id="PS50110">
    <property type="entry name" value="RESPONSE_REGULATORY"/>
    <property type="match status" value="1"/>
</dbReference>
<dbReference type="InterPro" id="IPR020449">
    <property type="entry name" value="Tscrpt_reg_AraC-type_HTH"/>
</dbReference>
<evidence type="ECO:0000313" key="14">
    <source>
        <dbReference type="Proteomes" id="UP000657421"/>
    </source>
</evidence>
<protein>
    <recommendedName>
        <fullName evidence="2">Stage 0 sporulation protein A homolog</fullName>
    </recommendedName>
</protein>
<keyword evidence="6" id="KW-0805">Transcription regulation</keyword>
<dbReference type="CDD" id="cd17536">
    <property type="entry name" value="REC_YesN-like"/>
    <property type="match status" value="1"/>
</dbReference>
<dbReference type="SUPFAM" id="SSF46689">
    <property type="entry name" value="Homeodomain-like"/>
    <property type="match status" value="2"/>
</dbReference>
<evidence type="ECO:0000256" key="4">
    <source>
        <dbReference type="ARBA" id="ARBA00022553"/>
    </source>
</evidence>
<evidence type="ECO:0000313" key="13">
    <source>
        <dbReference type="EMBL" id="MBC8573223.1"/>
    </source>
</evidence>
<keyword evidence="14" id="KW-1185">Reference proteome</keyword>
<sequence>MLKVLIADDEKKICRLIQMLVNWDELDMQLVGVANNGIDALKMVNEEKPDILITDICMPGCDGIEIIRQAREQKISMEVLIISGYADFAYAQSAIHYGVSEYLLKPIKQDELTASLKKLGARCIQEKKRIDTSNRLLQYMEDDNIRKRCAVFYDLLLASPRRPIPDRDEVNRQYLYHFSDGIFRVLLLKLDYDTEKHDIQSVRSIMLELEEILKAELKSTCNDMEIYKEECYCYILCNYEKENSHIFRKSVRYAIDQINAKRFRLWDARYSVAMGIDVDNTEKLYDSLDSCRRAMDNRLLEGGERLLDPPAVNNQFDCRELTEPYCRIFDKASDLCDEKIIAEGVEKFGTDILKVKNITGEDLLKAVMMIGTHAVNTLQSEEAHDQLILFRKKCGHCSSADQLFGVLENTLVQILQKKKQQFEEEERKPIRIAKQYMQNHYMEPITLELVADKVGFNSSYFSSFFKKETGAGFADYLIQLRMEKAKELLKDTKDTVKEVCEKVGYSDVKHFTSMFRKYTGLKPGEYRKLYG</sequence>
<comment type="subcellular location">
    <subcellularLocation>
        <location evidence="1">Cytoplasm</location>
    </subcellularLocation>
</comment>
<dbReference type="Proteomes" id="UP000657421">
    <property type="component" value="Unassembled WGS sequence"/>
</dbReference>
<keyword evidence="5" id="KW-0902">Two-component regulatory system</keyword>
<organism evidence="13 14">
    <name type="scientific">Jingyaoa shaoxingensis</name>
    <dbReference type="NCBI Taxonomy" id="2763671"/>
    <lineage>
        <taxon>Bacteria</taxon>
        <taxon>Bacillati</taxon>
        <taxon>Bacillota</taxon>
        <taxon>Clostridia</taxon>
        <taxon>Lachnospirales</taxon>
        <taxon>Lachnospiraceae</taxon>
        <taxon>Jingyaoa</taxon>
    </lineage>
</organism>
<dbReference type="Gene3D" id="1.10.10.60">
    <property type="entry name" value="Homeodomain-like"/>
    <property type="match status" value="2"/>
</dbReference>
<evidence type="ECO:0000259" key="12">
    <source>
        <dbReference type="PROSITE" id="PS50110"/>
    </source>
</evidence>
<dbReference type="InterPro" id="IPR009057">
    <property type="entry name" value="Homeodomain-like_sf"/>
</dbReference>
<evidence type="ECO:0000256" key="8">
    <source>
        <dbReference type="ARBA" id="ARBA00023163"/>
    </source>
</evidence>